<sequence length="55" mass="6232">MVGQWYFPVNTGYYGMTPDTTTITDDSVPCDFLYSATLQGNQRAGTRQRSQFASW</sequence>
<dbReference type="AlphaFoldDB" id="A0A3M2R9Q1"/>
<protein>
    <submittedName>
        <fullName evidence="1">Uncharacterized protein</fullName>
    </submittedName>
</protein>
<dbReference type="EMBL" id="QMDL01000004">
    <property type="protein sequence ID" value="RMJ01971.1"/>
    <property type="molecule type" value="Genomic_DNA"/>
</dbReference>
<organism evidence="1 2">
    <name type="scientific">Marinobacter litoralis</name>
    <dbReference type="NCBI Taxonomy" id="187981"/>
    <lineage>
        <taxon>Bacteria</taxon>
        <taxon>Pseudomonadati</taxon>
        <taxon>Pseudomonadota</taxon>
        <taxon>Gammaproteobacteria</taxon>
        <taxon>Pseudomonadales</taxon>
        <taxon>Marinobacteraceae</taxon>
        <taxon>Marinobacter</taxon>
    </lineage>
</organism>
<reference evidence="1 2" key="1">
    <citation type="submission" date="2018-08" db="EMBL/GenBank/DDBJ databases">
        <title>Whole Genome Sequence of the Moderate Halophilic Marine Bacterium Marinobacter litoralis Sw-45.</title>
        <authorList>
            <person name="Musa H."/>
        </authorList>
    </citation>
    <scope>NUCLEOTIDE SEQUENCE [LARGE SCALE GENOMIC DNA]</scope>
    <source>
        <strain evidence="1 2">Sw-45</strain>
    </source>
</reference>
<proteinExistence type="predicted"/>
<name>A0A3M2R9Q1_9GAMM</name>
<accession>A0A3M2R9Q1</accession>
<comment type="caution">
    <text evidence="1">The sequence shown here is derived from an EMBL/GenBank/DDBJ whole genome shotgun (WGS) entry which is preliminary data.</text>
</comment>
<gene>
    <name evidence="1" type="ORF">DOQ08_02760</name>
</gene>
<evidence type="ECO:0000313" key="1">
    <source>
        <dbReference type="EMBL" id="RMJ01971.1"/>
    </source>
</evidence>
<keyword evidence="2" id="KW-1185">Reference proteome</keyword>
<dbReference type="Proteomes" id="UP000265903">
    <property type="component" value="Unassembled WGS sequence"/>
</dbReference>
<evidence type="ECO:0000313" key="2">
    <source>
        <dbReference type="Proteomes" id="UP000265903"/>
    </source>
</evidence>